<dbReference type="GO" id="GO:0004983">
    <property type="term" value="F:neuropeptide Y receptor activity"/>
    <property type="evidence" value="ECO:0007669"/>
    <property type="project" value="InterPro"/>
</dbReference>
<dbReference type="InterPro" id="IPR017452">
    <property type="entry name" value="GPCR_Rhodpsn_7TM"/>
</dbReference>
<accession>A0A7E4VFC8</accession>
<dbReference type="Proteomes" id="UP000492821">
    <property type="component" value="Unassembled WGS sequence"/>
</dbReference>
<dbReference type="PROSITE" id="PS00237">
    <property type="entry name" value="G_PROTEIN_RECEP_F1_1"/>
    <property type="match status" value="1"/>
</dbReference>
<dbReference type="WBParaSite" id="Pan_g20225.t1">
    <property type="protein sequence ID" value="Pan_g20225.t1"/>
    <property type="gene ID" value="Pan_g20225"/>
</dbReference>
<sequence length="452" mass="51026">MHRNVFEKDATPSTSSVIANLTNATMDYNLLLELIRADPTLRRDVMRDYLPLLRMASNSNILALVGKGNGTCEDFVDLHPDPTNTTLAMVVFGIIYTHIFVLGLLGNAAIMYLTLRNRHLQTVQNIFILNLAMSDIIVCLLSVPITPVTNVSKTWFFGSYICHLLPFVQAVSVVVSTFSLSAIAIDRYSLVVRPHANLLQPRGAVIVAIILWVLAAVVSMPYCYFMTLEDYAGYCGKFCSEHWPNEIFRRGYTLVLLCFQFLIPFATMSCCYSAIFSHLRERANSKIKKLNERSQLLESARGLPLDNTIDAKETFEYKQKAQLLAKQRRITTILASMVLIFALSWLPHNIISLIIEYDATILVRDTNYTYIASTIAHCIAMTNNVANPVLYAWLNPSFKELLLKKFWHLSHSDKLSTTSGTPATTFTRVQRTDSKEVVVRINDAPADKEQFF</sequence>
<keyword evidence="4 10" id="KW-1133">Transmembrane helix</keyword>
<evidence type="ECO:0000256" key="1">
    <source>
        <dbReference type="ARBA" id="ARBA00004141"/>
    </source>
</evidence>
<dbReference type="PRINTS" id="PR00237">
    <property type="entry name" value="GPCRRHODOPSN"/>
</dbReference>
<dbReference type="PROSITE" id="PS50262">
    <property type="entry name" value="G_PROTEIN_RECEP_F1_2"/>
    <property type="match status" value="1"/>
</dbReference>
<reference evidence="13" key="2">
    <citation type="submission" date="2020-10" db="UniProtKB">
        <authorList>
            <consortium name="WormBaseParasite"/>
        </authorList>
    </citation>
    <scope>IDENTIFICATION</scope>
</reference>
<protein>
    <submittedName>
        <fullName evidence="13">G_PROTEIN_RECEP_F1_2 domain-containing protein</fullName>
    </submittedName>
</protein>
<feature type="transmembrane region" description="Helical" evidence="10">
    <location>
        <begin position="330"/>
        <end position="348"/>
    </location>
</feature>
<feature type="transmembrane region" description="Helical" evidence="10">
    <location>
        <begin position="87"/>
        <end position="115"/>
    </location>
</feature>
<proteinExistence type="inferred from homology"/>
<dbReference type="GO" id="GO:0043005">
    <property type="term" value="C:neuron projection"/>
    <property type="evidence" value="ECO:0007669"/>
    <property type="project" value="TreeGrafter"/>
</dbReference>
<keyword evidence="5 9" id="KW-0297">G-protein coupled receptor</keyword>
<dbReference type="InterPro" id="IPR000276">
    <property type="entry name" value="GPCR_Rhodpsn"/>
</dbReference>
<evidence type="ECO:0000256" key="8">
    <source>
        <dbReference type="ARBA" id="ARBA00023224"/>
    </source>
</evidence>
<dbReference type="PANTHER" id="PTHR24235">
    <property type="entry name" value="NEUROPEPTIDE Y RECEPTOR"/>
    <property type="match status" value="1"/>
</dbReference>
<reference evidence="12" key="1">
    <citation type="journal article" date="2013" name="Genetics">
        <title>The draft genome and transcriptome of Panagrellus redivivus are shaped by the harsh demands of a free-living lifestyle.</title>
        <authorList>
            <person name="Srinivasan J."/>
            <person name="Dillman A.R."/>
            <person name="Macchietto M.G."/>
            <person name="Heikkinen L."/>
            <person name="Lakso M."/>
            <person name="Fracchia K.M."/>
            <person name="Antoshechkin I."/>
            <person name="Mortazavi A."/>
            <person name="Wong G."/>
            <person name="Sternberg P.W."/>
        </authorList>
    </citation>
    <scope>NUCLEOTIDE SEQUENCE [LARGE SCALE GENOMIC DNA]</scope>
    <source>
        <strain evidence="12">MT8872</strain>
    </source>
</reference>
<keyword evidence="6 10" id="KW-0472">Membrane</keyword>
<feature type="transmembrane region" description="Helical" evidence="10">
    <location>
        <begin position="157"/>
        <end position="183"/>
    </location>
</feature>
<dbReference type="SUPFAM" id="SSF81321">
    <property type="entry name" value="Family A G protein-coupled receptor-like"/>
    <property type="match status" value="1"/>
</dbReference>
<evidence type="ECO:0000259" key="11">
    <source>
        <dbReference type="PROSITE" id="PS50262"/>
    </source>
</evidence>
<evidence type="ECO:0000256" key="9">
    <source>
        <dbReference type="RuleBase" id="RU000688"/>
    </source>
</evidence>
<evidence type="ECO:0000313" key="13">
    <source>
        <dbReference type="WBParaSite" id="Pan_g20225.t1"/>
    </source>
</evidence>
<feature type="transmembrane region" description="Helical" evidence="10">
    <location>
        <begin position="204"/>
        <end position="227"/>
    </location>
</feature>
<evidence type="ECO:0000256" key="2">
    <source>
        <dbReference type="ARBA" id="ARBA00010663"/>
    </source>
</evidence>
<feature type="transmembrane region" description="Helical" evidence="10">
    <location>
        <begin position="252"/>
        <end position="279"/>
    </location>
</feature>
<dbReference type="InterPro" id="IPR000611">
    <property type="entry name" value="NPY_rcpt"/>
</dbReference>
<comment type="subcellular location">
    <subcellularLocation>
        <location evidence="1">Membrane</location>
        <topology evidence="1">Multi-pass membrane protein</topology>
    </subcellularLocation>
</comment>
<evidence type="ECO:0000256" key="5">
    <source>
        <dbReference type="ARBA" id="ARBA00023040"/>
    </source>
</evidence>
<evidence type="ECO:0000256" key="4">
    <source>
        <dbReference type="ARBA" id="ARBA00022989"/>
    </source>
</evidence>
<keyword evidence="12" id="KW-1185">Reference proteome</keyword>
<name>A0A7E4VFC8_PANRE</name>
<keyword evidence="3 9" id="KW-0812">Transmembrane</keyword>
<dbReference type="PANTHER" id="PTHR24235:SF9">
    <property type="entry name" value="G-PROTEIN COUPLED RECEPTORS FAMILY 1 PROFILE DOMAIN-CONTAINING PROTEIN"/>
    <property type="match status" value="1"/>
</dbReference>
<keyword evidence="7 9" id="KW-0675">Receptor</keyword>
<dbReference type="PRINTS" id="PR01012">
    <property type="entry name" value="NRPEPTIDEYR"/>
</dbReference>
<feature type="transmembrane region" description="Helical" evidence="10">
    <location>
        <begin position="127"/>
        <end position="145"/>
    </location>
</feature>
<feature type="domain" description="G-protein coupled receptors family 1 profile" evidence="11">
    <location>
        <begin position="106"/>
        <end position="391"/>
    </location>
</feature>
<dbReference type="Pfam" id="PF00001">
    <property type="entry name" value="7tm_1"/>
    <property type="match status" value="1"/>
</dbReference>
<evidence type="ECO:0000256" key="7">
    <source>
        <dbReference type="ARBA" id="ARBA00023170"/>
    </source>
</evidence>
<dbReference type="Gene3D" id="1.20.1070.10">
    <property type="entry name" value="Rhodopsin 7-helix transmembrane proteins"/>
    <property type="match status" value="1"/>
</dbReference>
<evidence type="ECO:0000256" key="6">
    <source>
        <dbReference type="ARBA" id="ARBA00023136"/>
    </source>
</evidence>
<evidence type="ECO:0000256" key="3">
    <source>
        <dbReference type="ARBA" id="ARBA00022692"/>
    </source>
</evidence>
<dbReference type="AlphaFoldDB" id="A0A7E4VFC8"/>
<keyword evidence="8 9" id="KW-0807">Transducer</keyword>
<dbReference type="CDD" id="cd15203">
    <property type="entry name" value="7tmA_NPYR-like"/>
    <property type="match status" value="1"/>
</dbReference>
<evidence type="ECO:0000313" key="12">
    <source>
        <dbReference type="Proteomes" id="UP000492821"/>
    </source>
</evidence>
<comment type="similarity">
    <text evidence="2 9">Belongs to the G-protein coupled receptor 1 family.</text>
</comment>
<dbReference type="GO" id="GO:0005886">
    <property type="term" value="C:plasma membrane"/>
    <property type="evidence" value="ECO:0007669"/>
    <property type="project" value="TreeGrafter"/>
</dbReference>
<dbReference type="GO" id="GO:0042923">
    <property type="term" value="F:neuropeptide binding"/>
    <property type="evidence" value="ECO:0007669"/>
    <property type="project" value="TreeGrafter"/>
</dbReference>
<organism evidence="12 13">
    <name type="scientific">Panagrellus redivivus</name>
    <name type="common">Microworm</name>
    <dbReference type="NCBI Taxonomy" id="6233"/>
    <lineage>
        <taxon>Eukaryota</taxon>
        <taxon>Metazoa</taxon>
        <taxon>Ecdysozoa</taxon>
        <taxon>Nematoda</taxon>
        <taxon>Chromadorea</taxon>
        <taxon>Rhabditida</taxon>
        <taxon>Tylenchina</taxon>
        <taxon>Panagrolaimomorpha</taxon>
        <taxon>Panagrolaimoidea</taxon>
        <taxon>Panagrolaimidae</taxon>
        <taxon>Panagrellus</taxon>
    </lineage>
</organism>
<evidence type="ECO:0000256" key="10">
    <source>
        <dbReference type="SAM" id="Phobius"/>
    </source>
</evidence>